<evidence type="ECO:0000256" key="3">
    <source>
        <dbReference type="ARBA" id="ARBA00022475"/>
    </source>
</evidence>
<keyword evidence="4 9" id="KW-0812">Transmembrane</keyword>
<dbReference type="AlphaFoldDB" id="A0A562MBR8"/>
<gene>
    <name evidence="11" type="ORF">IQ26_07551</name>
</gene>
<dbReference type="GO" id="GO:0015833">
    <property type="term" value="P:peptide transport"/>
    <property type="evidence" value="ECO:0007669"/>
    <property type="project" value="UniProtKB-KW"/>
</dbReference>
<keyword evidence="2 9" id="KW-0813">Transport</keyword>
<protein>
    <submittedName>
        <fullName evidence="11">Peptide/nickel transport system permease protein/glutathione transport system permease protein</fullName>
    </submittedName>
</protein>
<dbReference type="Gene3D" id="1.10.3720.10">
    <property type="entry name" value="MetI-like"/>
    <property type="match status" value="1"/>
</dbReference>
<accession>A0A562MBR8</accession>
<feature type="transmembrane region" description="Helical" evidence="9">
    <location>
        <begin position="196"/>
        <end position="221"/>
    </location>
</feature>
<dbReference type="InterPro" id="IPR000515">
    <property type="entry name" value="MetI-like"/>
</dbReference>
<keyword evidence="5" id="KW-0571">Peptide transport</keyword>
<dbReference type="PANTHER" id="PTHR43386:SF1">
    <property type="entry name" value="D,D-DIPEPTIDE TRANSPORT SYSTEM PERMEASE PROTEIN DDPC-RELATED"/>
    <property type="match status" value="1"/>
</dbReference>
<evidence type="ECO:0000256" key="6">
    <source>
        <dbReference type="ARBA" id="ARBA00022927"/>
    </source>
</evidence>
<evidence type="ECO:0000256" key="1">
    <source>
        <dbReference type="ARBA" id="ARBA00004651"/>
    </source>
</evidence>
<evidence type="ECO:0000256" key="2">
    <source>
        <dbReference type="ARBA" id="ARBA00022448"/>
    </source>
</evidence>
<dbReference type="GO" id="GO:0015031">
    <property type="term" value="P:protein transport"/>
    <property type="evidence" value="ECO:0007669"/>
    <property type="project" value="UniProtKB-KW"/>
</dbReference>
<sequence>MLGEFLRNLRSNRVLLAATVGLAVFILIAIFAPLIAPHDPNVQNLRVTLDPPSHRFWLGTDEFGRDLASRLIFGARNSLIVGLSVTLLSGLIGTALGIVAGYLRGIADTVTMRAADVMMAFPDLVLALGLIAVLGSGLDSTIIALTVALTPIFVRMVRSRVITVRTEAYVAAAKLIGVRPPVIAARHIMPNVLGGIVVQGALTFAFAVLGEASLSFVGLGVPPPAASFGNIVAEGRDYMIQAPWISISGGVTIMLIVLCFLVLADGVRDAIDPYQRGH</sequence>
<dbReference type="EMBL" id="VLKT01000109">
    <property type="protein sequence ID" value="TWI17272.1"/>
    <property type="molecule type" value="Genomic_DNA"/>
</dbReference>
<name>A0A562MBR8_9HYPH</name>
<dbReference type="InterPro" id="IPR050366">
    <property type="entry name" value="BP-dependent_transpt_permease"/>
</dbReference>
<evidence type="ECO:0000256" key="7">
    <source>
        <dbReference type="ARBA" id="ARBA00022989"/>
    </source>
</evidence>
<dbReference type="PANTHER" id="PTHR43386">
    <property type="entry name" value="OLIGOPEPTIDE TRANSPORT SYSTEM PERMEASE PROTEIN APPC"/>
    <property type="match status" value="1"/>
</dbReference>
<reference evidence="11 12" key="1">
    <citation type="journal article" date="2015" name="Stand. Genomic Sci.">
        <title>Genomic Encyclopedia of Bacterial and Archaeal Type Strains, Phase III: the genomes of soil and plant-associated and newly described type strains.</title>
        <authorList>
            <person name="Whitman W.B."/>
            <person name="Woyke T."/>
            <person name="Klenk H.P."/>
            <person name="Zhou Y."/>
            <person name="Lilburn T.G."/>
            <person name="Beck B.J."/>
            <person name="De Vos P."/>
            <person name="Vandamme P."/>
            <person name="Eisen J.A."/>
            <person name="Garrity G."/>
            <person name="Hugenholtz P."/>
            <person name="Kyrpides N.C."/>
        </authorList>
    </citation>
    <scope>NUCLEOTIDE SEQUENCE [LARGE SCALE GENOMIC DNA]</scope>
    <source>
        <strain evidence="11 12">CGMCC 1.2546</strain>
    </source>
</reference>
<comment type="caution">
    <text evidence="11">The sequence shown here is derived from an EMBL/GenBank/DDBJ whole genome shotgun (WGS) entry which is preliminary data.</text>
</comment>
<dbReference type="InterPro" id="IPR035906">
    <property type="entry name" value="MetI-like_sf"/>
</dbReference>
<dbReference type="Pfam" id="PF00528">
    <property type="entry name" value="BPD_transp_1"/>
    <property type="match status" value="1"/>
</dbReference>
<dbReference type="GO" id="GO:0055085">
    <property type="term" value="P:transmembrane transport"/>
    <property type="evidence" value="ECO:0007669"/>
    <property type="project" value="InterPro"/>
</dbReference>
<dbReference type="CDD" id="cd06261">
    <property type="entry name" value="TM_PBP2"/>
    <property type="match status" value="1"/>
</dbReference>
<dbReference type="GO" id="GO:0005886">
    <property type="term" value="C:plasma membrane"/>
    <property type="evidence" value="ECO:0007669"/>
    <property type="project" value="UniProtKB-SubCell"/>
</dbReference>
<dbReference type="Proteomes" id="UP000317122">
    <property type="component" value="Unassembled WGS sequence"/>
</dbReference>
<keyword evidence="3" id="KW-1003">Cell membrane</keyword>
<evidence type="ECO:0000256" key="8">
    <source>
        <dbReference type="ARBA" id="ARBA00023136"/>
    </source>
</evidence>
<evidence type="ECO:0000256" key="5">
    <source>
        <dbReference type="ARBA" id="ARBA00022856"/>
    </source>
</evidence>
<proteinExistence type="inferred from homology"/>
<keyword evidence="12" id="KW-1185">Reference proteome</keyword>
<feature type="transmembrane region" description="Helical" evidence="9">
    <location>
        <begin position="79"/>
        <end position="103"/>
    </location>
</feature>
<dbReference type="Pfam" id="PF12911">
    <property type="entry name" value="OppC_N"/>
    <property type="match status" value="1"/>
</dbReference>
<feature type="domain" description="ABC transmembrane type-1" evidence="10">
    <location>
        <begin position="75"/>
        <end position="264"/>
    </location>
</feature>
<evidence type="ECO:0000256" key="9">
    <source>
        <dbReference type="RuleBase" id="RU363032"/>
    </source>
</evidence>
<keyword evidence="7 9" id="KW-1133">Transmembrane helix</keyword>
<keyword evidence="6" id="KW-0653">Protein transport</keyword>
<comment type="subcellular location">
    <subcellularLocation>
        <location evidence="1 9">Cell membrane</location>
        <topology evidence="1 9">Multi-pass membrane protein</topology>
    </subcellularLocation>
</comment>
<dbReference type="SUPFAM" id="SSF161098">
    <property type="entry name" value="MetI-like"/>
    <property type="match status" value="1"/>
</dbReference>
<comment type="similarity">
    <text evidence="9">Belongs to the binding-protein-dependent transport system permease family.</text>
</comment>
<keyword evidence="8 9" id="KW-0472">Membrane</keyword>
<dbReference type="RefSeq" id="WP_162458190.1">
    <property type="nucleotide sequence ID" value="NZ_BSPF01000019.1"/>
</dbReference>
<dbReference type="PROSITE" id="PS50928">
    <property type="entry name" value="ABC_TM1"/>
    <property type="match status" value="1"/>
</dbReference>
<evidence type="ECO:0000256" key="4">
    <source>
        <dbReference type="ARBA" id="ARBA00022692"/>
    </source>
</evidence>
<dbReference type="InterPro" id="IPR025966">
    <property type="entry name" value="OppC_N"/>
</dbReference>
<feature type="transmembrane region" description="Helical" evidence="9">
    <location>
        <begin position="241"/>
        <end position="264"/>
    </location>
</feature>
<evidence type="ECO:0000313" key="12">
    <source>
        <dbReference type="Proteomes" id="UP000317122"/>
    </source>
</evidence>
<feature type="transmembrane region" description="Helical" evidence="9">
    <location>
        <begin position="14"/>
        <end position="36"/>
    </location>
</feature>
<evidence type="ECO:0000313" key="11">
    <source>
        <dbReference type="EMBL" id="TWI17272.1"/>
    </source>
</evidence>
<evidence type="ECO:0000259" key="10">
    <source>
        <dbReference type="PROSITE" id="PS50928"/>
    </source>
</evidence>
<dbReference type="OrthoDB" id="9766870at2"/>
<organism evidence="11 12">
    <name type="scientific">Mesorhizobium tianshanense</name>
    <dbReference type="NCBI Taxonomy" id="39844"/>
    <lineage>
        <taxon>Bacteria</taxon>
        <taxon>Pseudomonadati</taxon>
        <taxon>Pseudomonadota</taxon>
        <taxon>Alphaproteobacteria</taxon>
        <taxon>Hyphomicrobiales</taxon>
        <taxon>Phyllobacteriaceae</taxon>
        <taxon>Mesorhizobium</taxon>
    </lineage>
</organism>